<keyword evidence="2" id="KW-0812">Transmembrane</keyword>
<feature type="coiled-coil region" evidence="1">
    <location>
        <begin position="46"/>
        <end position="73"/>
    </location>
</feature>
<protein>
    <submittedName>
        <fullName evidence="3">Uncharacterized protein</fullName>
    </submittedName>
</protein>
<keyword evidence="1" id="KW-0175">Coiled coil</keyword>
<evidence type="ECO:0000256" key="1">
    <source>
        <dbReference type="SAM" id="Coils"/>
    </source>
</evidence>
<feature type="transmembrane region" description="Helical" evidence="2">
    <location>
        <begin position="9"/>
        <end position="26"/>
    </location>
</feature>
<name>A0A0G1H455_9BACT</name>
<dbReference type="Proteomes" id="UP000034736">
    <property type="component" value="Unassembled WGS sequence"/>
</dbReference>
<comment type="caution">
    <text evidence="3">The sequence shown here is derived from an EMBL/GenBank/DDBJ whole genome shotgun (WGS) entry which is preliminary data.</text>
</comment>
<evidence type="ECO:0000313" key="3">
    <source>
        <dbReference type="EMBL" id="KKT41273.1"/>
    </source>
</evidence>
<accession>A0A0G1H455</accession>
<dbReference type="EMBL" id="LCHU01000010">
    <property type="protein sequence ID" value="KKT41273.1"/>
    <property type="molecule type" value="Genomic_DNA"/>
</dbReference>
<organism evidence="3 4">
    <name type="scientific">Candidatus Giovannonibacteria bacterium GW2011_GWA2_44_13b</name>
    <dbReference type="NCBI Taxonomy" id="1618647"/>
    <lineage>
        <taxon>Bacteria</taxon>
        <taxon>Candidatus Giovannoniibacteriota</taxon>
    </lineage>
</organism>
<dbReference type="AlphaFoldDB" id="A0A0G1H455"/>
<evidence type="ECO:0000256" key="2">
    <source>
        <dbReference type="SAM" id="Phobius"/>
    </source>
</evidence>
<gene>
    <name evidence="3" type="ORF">UW30_C0010G0029</name>
</gene>
<feature type="transmembrane region" description="Helical" evidence="2">
    <location>
        <begin position="32"/>
        <end position="49"/>
    </location>
</feature>
<proteinExistence type="predicted"/>
<reference evidence="3 4" key="1">
    <citation type="journal article" date="2015" name="Nature">
        <title>rRNA introns, odd ribosomes, and small enigmatic genomes across a large radiation of phyla.</title>
        <authorList>
            <person name="Brown C.T."/>
            <person name="Hug L.A."/>
            <person name="Thomas B.C."/>
            <person name="Sharon I."/>
            <person name="Castelle C.J."/>
            <person name="Singh A."/>
            <person name="Wilkins M.J."/>
            <person name="Williams K.H."/>
            <person name="Banfield J.F."/>
        </authorList>
    </citation>
    <scope>NUCLEOTIDE SEQUENCE [LARGE SCALE GENOMIC DNA]</scope>
</reference>
<keyword evidence="2" id="KW-1133">Transmembrane helix</keyword>
<keyword evidence="2" id="KW-0472">Membrane</keyword>
<evidence type="ECO:0000313" key="4">
    <source>
        <dbReference type="Proteomes" id="UP000034736"/>
    </source>
</evidence>
<dbReference type="STRING" id="1618647.UW30_C0010G0029"/>
<sequence length="79" mass="9306">MRLDKYKNIRLVVLSLLVIAVFLMFTNVENRWAIALIVIAFLIGANTIDKRQKEYLNERIDELEKRINKIESSESKLLK</sequence>